<gene>
    <name evidence="1" type="ORF">GCM10009850_111570</name>
</gene>
<reference evidence="2" key="1">
    <citation type="journal article" date="2019" name="Int. J. Syst. Evol. Microbiol.">
        <title>The Global Catalogue of Microorganisms (GCM) 10K type strain sequencing project: providing services to taxonomists for standard genome sequencing and annotation.</title>
        <authorList>
            <consortium name="The Broad Institute Genomics Platform"/>
            <consortium name="The Broad Institute Genome Sequencing Center for Infectious Disease"/>
            <person name="Wu L."/>
            <person name="Ma J."/>
        </authorList>
    </citation>
    <scope>NUCLEOTIDE SEQUENCE [LARGE SCALE GENOMIC DNA]</scope>
    <source>
        <strain evidence="2">JCM 16114</strain>
    </source>
</reference>
<dbReference type="SUPFAM" id="SSF56024">
    <property type="entry name" value="Phospholipase D/nuclease"/>
    <property type="match status" value="1"/>
</dbReference>
<comment type="caution">
    <text evidence="1">The sequence shown here is derived from an EMBL/GenBank/DDBJ whole genome shotgun (WGS) entry which is preliminary data.</text>
</comment>
<organism evidence="1 2">
    <name type="scientific">Nonomuraea monospora</name>
    <dbReference type="NCBI Taxonomy" id="568818"/>
    <lineage>
        <taxon>Bacteria</taxon>
        <taxon>Bacillati</taxon>
        <taxon>Actinomycetota</taxon>
        <taxon>Actinomycetes</taxon>
        <taxon>Streptosporangiales</taxon>
        <taxon>Streptosporangiaceae</taxon>
        <taxon>Nonomuraea</taxon>
    </lineage>
</organism>
<evidence type="ECO:0000313" key="1">
    <source>
        <dbReference type="EMBL" id="GAA2215689.1"/>
    </source>
</evidence>
<protein>
    <recommendedName>
        <fullName evidence="3">Phospholipase D-like domain-containing protein</fullName>
    </recommendedName>
</protein>
<evidence type="ECO:0000313" key="2">
    <source>
        <dbReference type="Proteomes" id="UP001499843"/>
    </source>
</evidence>
<dbReference type="EMBL" id="BAAAQX010000053">
    <property type="protein sequence ID" value="GAA2215689.1"/>
    <property type="molecule type" value="Genomic_DNA"/>
</dbReference>
<accession>A0ABP5PVC9</accession>
<dbReference type="Proteomes" id="UP001499843">
    <property type="component" value="Unassembled WGS sequence"/>
</dbReference>
<evidence type="ECO:0008006" key="3">
    <source>
        <dbReference type="Google" id="ProtNLM"/>
    </source>
</evidence>
<sequence length="453" mass="50403">MPTATDTSDHNLADRYPTDDAGRNLIAIMDAALPIAGLSVTALVQERKRIPLLDEFVLRLAKADVTSVSDMSGVLGLDEPMVSQAIAGQLSEGNLQYRHNLSASVQLTARGQSAAIDLASVRPQRRTLPCFYDRLASELHPCDESDLLFRHEIEDLGLLELPAEPGKAITEADVSPAALNRFLGDISDDSADLRLEVINIRKINVKRVRRFRPVRLLVFADTTLEDVNLAVVIDNEISPSHQRALAKLGGAAALGIKIDEPAERPRLDDELEQLRAPTTASPSTLAAEPPIEQLAADTGPEVRALTVFEHPAHLDTALTMANRRLLIISPWLRREVITTDFLGKLEGRLRRSVSVHIAHGYQDDPAPSDVVSRLNNLTRRYPKLFTFTRITNTHAKILIYDDVWITTSFNWLSFRGDPNRTYRMEEGTLVRDQTLVTTQYERLVQQIHDEAQS</sequence>
<proteinExistence type="predicted"/>
<dbReference type="Gene3D" id="3.30.870.10">
    <property type="entry name" value="Endonuclease Chain A"/>
    <property type="match status" value="1"/>
</dbReference>
<keyword evidence="2" id="KW-1185">Reference proteome</keyword>
<name>A0ABP5PVC9_9ACTN</name>